<comment type="pathway">
    <text evidence="3">Amino-acid biosynthesis.</text>
</comment>
<evidence type="ECO:0000256" key="3">
    <source>
        <dbReference type="ARBA" id="ARBA00029440"/>
    </source>
</evidence>
<dbReference type="InterPro" id="IPR003099">
    <property type="entry name" value="Prephen_DH"/>
</dbReference>
<name>A0A9D1S8L7_9FIRM</name>
<dbReference type="GO" id="GO:0006571">
    <property type="term" value="P:tyrosine biosynthetic process"/>
    <property type="evidence" value="ECO:0007669"/>
    <property type="project" value="InterPro"/>
</dbReference>
<feature type="domain" description="Prephenate/arogenate dehydrogenase" evidence="5">
    <location>
        <begin position="1"/>
        <end position="276"/>
    </location>
</feature>
<dbReference type="Pfam" id="PF02153">
    <property type="entry name" value="PDH_N"/>
    <property type="match status" value="1"/>
</dbReference>
<gene>
    <name evidence="6" type="ORF">IAD22_06050</name>
</gene>
<dbReference type="Gene3D" id="1.10.3660.10">
    <property type="entry name" value="6-phosphogluconate dehydrogenase C-terminal like domain"/>
    <property type="match status" value="1"/>
</dbReference>
<dbReference type="SUPFAM" id="SSF48179">
    <property type="entry name" value="6-phosphogluconate dehydrogenase C-terminal domain-like"/>
    <property type="match status" value="1"/>
</dbReference>
<dbReference type="PROSITE" id="PS51176">
    <property type="entry name" value="PDH_ADH"/>
    <property type="match status" value="1"/>
</dbReference>
<dbReference type="SUPFAM" id="SSF51735">
    <property type="entry name" value="NAD(P)-binding Rossmann-fold domains"/>
    <property type="match status" value="1"/>
</dbReference>
<accession>A0A9D1S8L7</accession>
<dbReference type="InterPro" id="IPR046825">
    <property type="entry name" value="PDH_C"/>
</dbReference>
<dbReference type="GO" id="GO:0070403">
    <property type="term" value="F:NAD+ binding"/>
    <property type="evidence" value="ECO:0007669"/>
    <property type="project" value="InterPro"/>
</dbReference>
<dbReference type="InterPro" id="IPR050812">
    <property type="entry name" value="Preph/Arog_dehydrog"/>
</dbReference>
<protein>
    <submittedName>
        <fullName evidence="6">Prephenate dehydrogenase</fullName>
    </submittedName>
</protein>
<dbReference type="Pfam" id="PF20463">
    <property type="entry name" value="PDH_C"/>
    <property type="match status" value="1"/>
</dbReference>
<keyword evidence="2" id="KW-0560">Oxidoreductase</keyword>
<dbReference type="GO" id="GO:0008977">
    <property type="term" value="F:prephenate dehydrogenase (NAD+) activity"/>
    <property type="evidence" value="ECO:0007669"/>
    <property type="project" value="InterPro"/>
</dbReference>
<dbReference type="Proteomes" id="UP000824118">
    <property type="component" value="Unassembled WGS sequence"/>
</dbReference>
<dbReference type="EMBL" id="DVNG01000088">
    <property type="protein sequence ID" value="HIU50557.1"/>
    <property type="molecule type" value="Genomic_DNA"/>
</dbReference>
<proteinExistence type="inferred from homology"/>
<dbReference type="PANTHER" id="PTHR21363">
    <property type="entry name" value="PREPHENATE DEHYDROGENASE"/>
    <property type="match status" value="1"/>
</dbReference>
<keyword evidence="4" id="KW-0175">Coiled coil</keyword>
<dbReference type="InterPro" id="IPR036291">
    <property type="entry name" value="NAD(P)-bd_dom_sf"/>
</dbReference>
<sequence>MNIVIVGLGIIGGSIAKALKKNTEHYIIGIDKNHEVEKKALSDGAIDEIGDIDSLGIADVIYLAVYPGAAVQYVEENGKYIKQGAIVTDTAGIKYEICPALVELSVEYSFDFVGSHPMAGKEKNGYEASDPEIFKGASYIVIPCDADDNSVIVISGLARAMGFGGVMITSPAEHDRMIAFTSQLPHVLACAYVMSPCCKNHVGYSAGSYNDVSRVANINAELWSELFLENKDNLVKELDLLIDNIGKIKKEIENEDKQKLTELLAKGRKIKEELGE</sequence>
<dbReference type="PANTHER" id="PTHR21363:SF0">
    <property type="entry name" value="PREPHENATE DEHYDROGENASE [NADP(+)]"/>
    <property type="match status" value="1"/>
</dbReference>
<evidence type="ECO:0000256" key="2">
    <source>
        <dbReference type="ARBA" id="ARBA00023002"/>
    </source>
</evidence>
<dbReference type="InterPro" id="IPR008927">
    <property type="entry name" value="6-PGluconate_DH-like_C_sf"/>
</dbReference>
<dbReference type="GO" id="GO:0004665">
    <property type="term" value="F:prephenate dehydrogenase (NADP+) activity"/>
    <property type="evidence" value="ECO:0007669"/>
    <property type="project" value="InterPro"/>
</dbReference>
<comment type="caution">
    <text evidence="6">The sequence shown here is derived from an EMBL/GenBank/DDBJ whole genome shotgun (WGS) entry which is preliminary data.</text>
</comment>
<evidence type="ECO:0000256" key="1">
    <source>
        <dbReference type="ARBA" id="ARBA00007964"/>
    </source>
</evidence>
<dbReference type="InterPro" id="IPR046826">
    <property type="entry name" value="PDH_N"/>
</dbReference>
<dbReference type="AlphaFoldDB" id="A0A9D1S8L7"/>
<reference evidence="6" key="2">
    <citation type="journal article" date="2021" name="PeerJ">
        <title>Extensive microbial diversity within the chicken gut microbiome revealed by metagenomics and culture.</title>
        <authorList>
            <person name="Gilroy R."/>
            <person name="Ravi A."/>
            <person name="Getino M."/>
            <person name="Pursley I."/>
            <person name="Horton D.L."/>
            <person name="Alikhan N.F."/>
            <person name="Baker D."/>
            <person name="Gharbi K."/>
            <person name="Hall N."/>
            <person name="Watson M."/>
            <person name="Adriaenssens E.M."/>
            <person name="Foster-Nyarko E."/>
            <person name="Jarju S."/>
            <person name="Secka A."/>
            <person name="Antonio M."/>
            <person name="Oren A."/>
            <person name="Chaudhuri R.R."/>
            <person name="La Ragione R."/>
            <person name="Hildebrand F."/>
            <person name="Pallen M.J."/>
        </authorList>
    </citation>
    <scope>NUCLEOTIDE SEQUENCE</scope>
    <source>
        <strain evidence="6">ChiGjej1B1-1684</strain>
    </source>
</reference>
<feature type="coiled-coil region" evidence="4">
    <location>
        <begin position="231"/>
        <end position="258"/>
    </location>
</feature>
<reference evidence="6" key="1">
    <citation type="submission" date="2020-10" db="EMBL/GenBank/DDBJ databases">
        <authorList>
            <person name="Gilroy R."/>
        </authorList>
    </citation>
    <scope>NUCLEOTIDE SEQUENCE</scope>
    <source>
        <strain evidence="6">ChiGjej1B1-1684</strain>
    </source>
</reference>
<organism evidence="6 7">
    <name type="scientific">Candidatus Limousia pullorum</name>
    <dbReference type="NCBI Taxonomy" id="2840860"/>
    <lineage>
        <taxon>Bacteria</taxon>
        <taxon>Bacillati</taxon>
        <taxon>Bacillota</taxon>
        <taxon>Clostridia</taxon>
        <taxon>Eubacteriales</taxon>
        <taxon>Oscillospiraceae</taxon>
        <taxon>Oscillospiraceae incertae sedis</taxon>
        <taxon>Candidatus Limousia</taxon>
    </lineage>
</organism>
<comment type="similarity">
    <text evidence="1">Belongs to the prephenate/arogenate dehydrogenase family.</text>
</comment>
<evidence type="ECO:0000259" key="5">
    <source>
        <dbReference type="PROSITE" id="PS51176"/>
    </source>
</evidence>
<evidence type="ECO:0000313" key="6">
    <source>
        <dbReference type="EMBL" id="HIU50557.1"/>
    </source>
</evidence>
<evidence type="ECO:0000313" key="7">
    <source>
        <dbReference type="Proteomes" id="UP000824118"/>
    </source>
</evidence>
<dbReference type="Gene3D" id="3.40.50.720">
    <property type="entry name" value="NAD(P)-binding Rossmann-like Domain"/>
    <property type="match status" value="1"/>
</dbReference>
<evidence type="ECO:0000256" key="4">
    <source>
        <dbReference type="SAM" id="Coils"/>
    </source>
</evidence>